<keyword evidence="4" id="KW-1185">Reference proteome</keyword>
<name>A0ABV6K736_9BACI</name>
<dbReference type="Pfam" id="PF02502">
    <property type="entry name" value="LacAB_rpiB"/>
    <property type="match status" value="1"/>
</dbReference>
<evidence type="ECO:0000256" key="2">
    <source>
        <dbReference type="ARBA" id="ARBA00023235"/>
    </source>
</evidence>
<dbReference type="RefSeq" id="WP_335958292.1">
    <property type="nucleotide sequence ID" value="NZ_JAXBLX010000001.1"/>
</dbReference>
<dbReference type="NCBIfam" id="NF004051">
    <property type="entry name" value="PRK05571.1"/>
    <property type="match status" value="1"/>
</dbReference>
<reference evidence="3 4" key="1">
    <citation type="submission" date="2024-09" db="EMBL/GenBank/DDBJ databases">
        <authorList>
            <person name="Sun Q."/>
            <person name="Mori K."/>
        </authorList>
    </citation>
    <scope>NUCLEOTIDE SEQUENCE [LARGE SCALE GENOMIC DNA]</scope>
    <source>
        <strain evidence="3 4">NCAIM B.02610</strain>
    </source>
</reference>
<sequence>MIVSIGSDHAGYPLKAKVVEILEANRVEIIDHGSYTPDPVDFPDIARLVCNSVRSNQASRGIMVCGTGVGASIAANKIPGIRAAVCHDIHSAYQCVEHDDVNIMCIGAKIVGEWLAKDLIEAFIKAEFSTEEHFRRRVRKLELIELDSAKELRAKLSDF</sequence>
<keyword evidence="2 3" id="KW-0413">Isomerase</keyword>
<dbReference type="EC" id="5.3.1.6" evidence="3"/>
<dbReference type="PIRSF" id="PIRSF005384">
    <property type="entry name" value="RpiB_LacA_B"/>
    <property type="match status" value="1"/>
</dbReference>
<dbReference type="NCBIfam" id="TIGR00689">
    <property type="entry name" value="rpiB_lacA_lacB"/>
    <property type="match status" value="1"/>
</dbReference>
<evidence type="ECO:0000313" key="4">
    <source>
        <dbReference type="Proteomes" id="UP001589838"/>
    </source>
</evidence>
<dbReference type="InterPro" id="IPR051812">
    <property type="entry name" value="SPI_LacAB/RpiB"/>
</dbReference>
<dbReference type="PANTHER" id="PTHR43732">
    <property type="entry name" value="RIBOSE 5-PHOSPHATE ISOMERASE-RELATED"/>
    <property type="match status" value="1"/>
</dbReference>
<dbReference type="NCBIfam" id="TIGR01120">
    <property type="entry name" value="rpiB"/>
    <property type="match status" value="1"/>
</dbReference>
<dbReference type="InterPro" id="IPR003500">
    <property type="entry name" value="RpiB_LacA_LacB"/>
</dbReference>
<evidence type="ECO:0000313" key="3">
    <source>
        <dbReference type="EMBL" id="MFC0469119.1"/>
    </source>
</evidence>
<protein>
    <submittedName>
        <fullName evidence="3">Ribose 5-phosphate isomerase B</fullName>
        <ecNumber evidence="3">5.3.1.6</ecNumber>
    </submittedName>
</protein>
<dbReference type="GO" id="GO:0004751">
    <property type="term" value="F:ribose-5-phosphate isomerase activity"/>
    <property type="evidence" value="ECO:0007669"/>
    <property type="project" value="UniProtKB-EC"/>
</dbReference>
<dbReference type="InterPro" id="IPR036569">
    <property type="entry name" value="RpiB_LacA_LacB_sf"/>
</dbReference>
<proteinExistence type="inferred from homology"/>
<comment type="similarity">
    <text evidence="1">Belongs to the LacAB/RpiB family.</text>
</comment>
<dbReference type="Gene3D" id="3.40.1400.10">
    <property type="entry name" value="Sugar-phosphate isomerase, RpiB/LacA/LacB"/>
    <property type="match status" value="1"/>
</dbReference>
<comment type="caution">
    <text evidence="3">The sequence shown here is derived from an EMBL/GenBank/DDBJ whole genome shotgun (WGS) entry which is preliminary data.</text>
</comment>
<evidence type="ECO:0000256" key="1">
    <source>
        <dbReference type="ARBA" id="ARBA00008754"/>
    </source>
</evidence>
<dbReference type="PANTHER" id="PTHR43732:SF1">
    <property type="entry name" value="RIBOSE 5-PHOSPHATE ISOMERASE"/>
    <property type="match status" value="1"/>
</dbReference>
<dbReference type="Proteomes" id="UP001589838">
    <property type="component" value="Unassembled WGS sequence"/>
</dbReference>
<dbReference type="EMBL" id="JBHLUX010000001">
    <property type="protein sequence ID" value="MFC0469119.1"/>
    <property type="molecule type" value="Genomic_DNA"/>
</dbReference>
<dbReference type="InterPro" id="IPR004785">
    <property type="entry name" value="RpiB"/>
</dbReference>
<organism evidence="3 4">
    <name type="scientific">Halalkalibacter kiskunsagensis</name>
    <dbReference type="NCBI Taxonomy" id="1548599"/>
    <lineage>
        <taxon>Bacteria</taxon>
        <taxon>Bacillati</taxon>
        <taxon>Bacillota</taxon>
        <taxon>Bacilli</taxon>
        <taxon>Bacillales</taxon>
        <taxon>Bacillaceae</taxon>
        <taxon>Halalkalibacter</taxon>
    </lineage>
</organism>
<gene>
    <name evidence="3" type="primary">rpiB</name>
    <name evidence="3" type="ORF">ACFFHM_00680</name>
</gene>
<accession>A0ABV6K736</accession>
<dbReference type="SUPFAM" id="SSF89623">
    <property type="entry name" value="Ribose/Galactose isomerase RpiB/AlsB"/>
    <property type="match status" value="1"/>
</dbReference>